<sequence length="288" mass="30795">MDRARAQTPATDAPGETAMSAAEERAEPPAPAPSGDEAAAPLVFDRHLVLDQLGGWRGMVDATLPTIAFIVANSLAGLRIGIWAALAAAVLVFLLRLLRRESVQQAISGLFAVGIAVAIAAATGEARDFYVPGIIRNAGLTVVLLGSVVLRRPLVGVIAEFLAPSHLGAMASHRHSVPGFRGRVGRARAVLAPSERDPETGRARPDPAPDRPWREDPRLLRAYGWLTVLWAAVFFLRAAVQFYLYLGSENTDATDLGVVTLILGLPVTAAEIVVTLWVVSRLHHHRAQ</sequence>
<accession>A0A1I2IKI3</accession>
<dbReference type="Pfam" id="PF11361">
    <property type="entry name" value="DUF3159"/>
    <property type="match status" value="2"/>
</dbReference>
<evidence type="ECO:0000256" key="2">
    <source>
        <dbReference type="SAM" id="Phobius"/>
    </source>
</evidence>
<name>A0A1I2IKI3_9ACTN</name>
<dbReference type="Proteomes" id="UP000198589">
    <property type="component" value="Unassembled WGS sequence"/>
</dbReference>
<keyword evidence="4" id="KW-1185">Reference proteome</keyword>
<feature type="region of interest" description="Disordered" evidence="1">
    <location>
        <begin position="1"/>
        <end position="36"/>
    </location>
</feature>
<feature type="transmembrane region" description="Helical" evidence="2">
    <location>
        <begin position="67"/>
        <end position="94"/>
    </location>
</feature>
<proteinExistence type="predicted"/>
<feature type="transmembrane region" description="Helical" evidence="2">
    <location>
        <begin position="129"/>
        <end position="150"/>
    </location>
</feature>
<feature type="transmembrane region" description="Helical" evidence="2">
    <location>
        <begin position="256"/>
        <end position="279"/>
    </location>
</feature>
<evidence type="ECO:0000313" key="4">
    <source>
        <dbReference type="Proteomes" id="UP000198589"/>
    </source>
</evidence>
<keyword evidence="2" id="KW-0472">Membrane</keyword>
<gene>
    <name evidence="3" type="ORF">SAMN05216574_11385</name>
</gene>
<keyword evidence="2" id="KW-0812">Transmembrane</keyword>
<keyword evidence="2" id="KW-1133">Transmembrane helix</keyword>
<dbReference type="AlphaFoldDB" id="A0A1I2IKI3"/>
<dbReference type="InterPro" id="IPR016566">
    <property type="entry name" value="UCP010219"/>
</dbReference>
<reference evidence="4" key="1">
    <citation type="submission" date="2016-10" db="EMBL/GenBank/DDBJ databases">
        <authorList>
            <person name="Varghese N."/>
            <person name="Submissions S."/>
        </authorList>
    </citation>
    <scope>NUCLEOTIDE SEQUENCE [LARGE SCALE GENOMIC DNA]</scope>
    <source>
        <strain evidence="4">DSM 46838</strain>
    </source>
</reference>
<feature type="transmembrane region" description="Helical" evidence="2">
    <location>
        <begin position="106"/>
        <end position="123"/>
    </location>
</feature>
<evidence type="ECO:0000313" key="3">
    <source>
        <dbReference type="EMBL" id="SFF42128.1"/>
    </source>
</evidence>
<dbReference type="EMBL" id="FOND01000013">
    <property type="protein sequence ID" value="SFF42128.1"/>
    <property type="molecule type" value="Genomic_DNA"/>
</dbReference>
<dbReference type="STRING" id="1798228.SAMN05216574_11385"/>
<evidence type="ECO:0008006" key="5">
    <source>
        <dbReference type="Google" id="ProtNLM"/>
    </source>
</evidence>
<protein>
    <recommendedName>
        <fullName evidence="5">DUF3159 domain-containing protein</fullName>
    </recommendedName>
</protein>
<feature type="transmembrane region" description="Helical" evidence="2">
    <location>
        <begin position="222"/>
        <end position="244"/>
    </location>
</feature>
<organism evidence="3 4">
    <name type="scientific">Blastococcus tunisiensis</name>
    <dbReference type="NCBI Taxonomy" id="1798228"/>
    <lineage>
        <taxon>Bacteria</taxon>
        <taxon>Bacillati</taxon>
        <taxon>Actinomycetota</taxon>
        <taxon>Actinomycetes</taxon>
        <taxon>Geodermatophilales</taxon>
        <taxon>Geodermatophilaceae</taxon>
        <taxon>Blastococcus</taxon>
    </lineage>
</organism>
<evidence type="ECO:0000256" key="1">
    <source>
        <dbReference type="SAM" id="MobiDB-lite"/>
    </source>
</evidence>